<evidence type="ECO:0000313" key="7">
    <source>
        <dbReference type="EMBL" id="GAA5512921.1"/>
    </source>
</evidence>
<keyword evidence="2" id="KW-0285">Flavoprotein</keyword>
<dbReference type="PROSITE" id="PS00624">
    <property type="entry name" value="GMC_OXRED_2"/>
    <property type="match status" value="1"/>
</dbReference>
<gene>
    <name evidence="7" type="ORF">Dcar01_01645</name>
</gene>
<protein>
    <submittedName>
        <fullName evidence="7">GMC-type oxidoreductase Rv0492c</fullName>
    </submittedName>
</protein>
<dbReference type="InterPro" id="IPR007867">
    <property type="entry name" value="GMC_OxRtase_C"/>
</dbReference>
<evidence type="ECO:0000256" key="2">
    <source>
        <dbReference type="ARBA" id="ARBA00022630"/>
    </source>
</evidence>
<evidence type="ECO:0000256" key="3">
    <source>
        <dbReference type="ARBA" id="ARBA00022827"/>
    </source>
</evidence>
<dbReference type="InterPro" id="IPR036188">
    <property type="entry name" value="FAD/NAD-bd_sf"/>
</dbReference>
<name>A0ABP9W726_9DEIO</name>
<dbReference type="Pfam" id="PF00732">
    <property type="entry name" value="GMC_oxred_N"/>
    <property type="match status" value="1"/>
</dbReference>
<proteinExistence type="inferred from homology"/>
<evidence type="ECO:0000256" key="4">
    <source>
        <dbReference type="ARBA" id="ARBA00023002"/>
    </source>
</evidence>
<evidence type="ECO:0000256" key="5">
    <source>
        <dbReference type="SAM" id="MobiDB-lite"/>
    </source>
</evidence>
<sequence length="677" mass="70760">MSQPHESQPQPGTLPPPPLLDEAQRQALLALVDTLVPALEREDDPHGFYATPGSAVGTHLAAEAYLASLPPPERAGVQQLLGGLALFGLTPDAPQARREAVLLAVAGSSPEAAAGIAALRRLCLMLNYTLVSPETPNPFWKQFGYGGPGFSGAAAERELPTLVPGDGETLTADVVVVGSGAGGGVIAGELADAGLRVVVLEAGGQFADAELGHSELWAYQNLYWRGGFTPTADGNVSLIAGQTLGGGTTVNWMNCVPTPPEVRREWAGLGLAGVDGPGFDADVAAVMTRISANDTCSEYNGTHQRMLEGAERLGYRARRAYRNADPQKHDPQHAGHIGFGDATGSKQSTLKTYLKDAVAHGARIVERATAERVLTEGGRAVGVAATVRGEGGSVRQVTVRAPQVVVACGALETPALLLRSGLGGPAAGDFLRLHPCGALTGVFAEDQRNWWGPAQAAIVDEFAGRTGGYGYLIETTQYTTGLFASAAVWQGPEAHKDLMAQHSRSATLIHLTRDHGHGQVALDDQGQARVTYAVTDPVDVENYWHGQATVARLLEAAGAQTILPLSETAQPWKRGEDLEAALAEWRTQPIGRGGHTVFSAHQMGTARMGQDPRTSAADTRGELHDTPGVWIGDTSAFPTSSGANPMITCMALARRTARFIAEAARAGAGTGQAAGAD</sequence>
<evidence type="ECO:0000313" key="8">
    <source>
        <dbReference type="Proteomes" id="UP001401887"/>
    </source>
</evidence>
<dbReference type="SUPFAM" id="SSF51905">
    <property type="entry name" value="FAD/NAD(P)-binding domain"/>
    <property type="match status" value="1"/>
</dbReference>
<dbReference type="RefSeq" id="WP_345463649.1">
    <property type="nucleotide sequence ID" value="NZ_BAABRP010000004.1"/>
</dbReference>
<dbReference type="EMBL" id="BAABRP010000004">
    <property type="protein sequence ID" value="GAA5512921.1"/>
    <property type="molecule type" value="Genomic_DNA"/>
</dbReference>
<evidence type="ECO:0000259" key="6">
    <source>
        <dbReference type="PROSITE" id="PS00624"/>
    </source>
</evidence>
<organism evidence="7 8">
    <name type="scientific">Deinococcus carri</name>
    <dbReference type="NCBI Taxonomy" id="1211323"/>
    <lineage>
        <taxon>Bacteria</taxon>
        <taxon>Thermotogati</taxon>
        <taxon>Deinococcota</taxon>
        <taxon>Deinococci</taxon>
        <taxon>Deinococcales</taxon>
        <taxon>Deinococcaceae</taxon>
        <taxon>Deinococcus</taxon>
    </lineage>
</organism>
<accession>A0ABP9W726</accession>
<keyword evidence="4" id="KW-0560">Oxidoreductase</keyword>
<dbReference type="PANTHER" id="PTHR46056">
    <property type="entry name" value="LONG-CHAIN-ALCOHOL OXIDASE"/>
    <property type="match status" value="1"/>
</dbReference>
<dbReference type="Gene3D" id="3.50.50.60">
    <property type="entry name" value="FAD/NAD(P)-binding domain"/>
    <property type="match status" value="2"/>
</dbReference>
<reference evidence="7 8" key="1">
    <citation type="submission" date="2024-02" db="EMBL/GenBank/DDBJ databases">
        <title>Deinococcus carri NBRC 110142.</title>
        <authorList>
            <person name="Ichikawa N."/>
            <person name="Katano-Makiyama Y."/>
            <person name="Hidaka K."/>
        </authorList>
    </citation>
    <scope>NUCLEOTIDE SEQUENCE [LARGE SCALE GENOMIC DNA]</scope>
    <source>
        <strain evidence="7 8">NBRC 110142</strain>
    </source>
</reference>
<dbReference type="Proteomes" id="UP001401887">
    <property type="component" value="Unassembled WGS sequence"/>
</dbReference>
<comment type="similarity">
    <text evidence="1">Belongs to the GMC oxidoreductase family.</text>
</comment>
<dbReference type="PANTHER" id="PTHR46056:SF12">
    <property type="entry name" value="LONG-CHAIN-ALCOHOL OXIDASE"/>
    <property type="match status" value="1"/>
</dbReference>
<dbReference type="InterPro" id="IPR000172">
    <property type="entry name" value="GMC_OxRdtase_N"/>
</dbReference>
<comment type="caution">
    <text evidence="7">The sequence shown here is derived from an EMBL/GenBank/DDBJ whole genome shotgun (WGS) entry which is preliminary data.</text>
</comment>
<keyword evidence="3" id="KW-0274">FAD</keyword>
<keyword evidence="8" id="KW-1185">Reference proteome</keyword>
<feature type="region of interest" description="Disordered" evidence="5">
    <location>
        <begin position="607"/>
        <end position="626"/>
    </location>
</feature>
<evidence type="ECO:0000256" key="1">
    <source>
        <dbReference type="ARBA" id="ARBA00010790"/>
    </source>
</evidence>
<feature type="domain" description="Glucose-methanol-choline oxidoreductase N-terminal" evidence="6">
    <location>
        <begin position="409"/>
        <end position="423"/>
    </location>
</feature>
<feature type="region of interest" description="Disordered" evidence="5">
    <location>
        <begin position="1"/>
        <end position="20"/>
    </location>
</feature>
<dbReference type="Pfam" id="PF05199">
    <property type="entry name" value="GMC_oxred_C"/>
    <property type="match status" value="1"/>
</dbReference>